<accession>A0ABU6ZFM0</accession>
<dbReference type="InterPro" id="IPR036396">
    <property type="entry name" value="Cyt_P450_sf"/>
</dbReference>
<dbReference type="PANTHER" id="PTHR24286:SF356">
    <property type="entry name" value="ENT-KAURENOIC ACID OXIDASE 2"/>
    <property type="match status" value="1"/>
</dbReference>
<name>A0ABU6ZFM0_9FABA</name>
<keyword evidence="3" id="KW-0408">Iron</keyword>
<dbReference type="SUPFAM" id="SSF48264">
    <property type="entry name" value="Cytochrome P450"/>
    <property type="match status" value="1"/>
</dbReference>
<protein>
    <submittedName>
        <fullName evidence="4">Uncharacterized protein</fullName>
    </submittedName>
</protein>
<gene>
    <name evidence="4" type="ORF">PIB30_047822</name>
</gene>
<evidence type="ECO:0000256" key="2">
    <source>
        <dbReference type="ARBA" id="ARBA00022723"/>
    </source>
</evidence>
<evidence type="ECO:0000256" key="1">
    <source>
        <dbReference type="ARBA" id="ARBA00010617"/>
    </source>
</evidence>
<evidence type="ECO:0000256" key="3">
    <source>
        <dbReference type="ARBA" id="ARBA00023004"/>
    </source>
</evidence>
<comment type="similarity">
    <text evidence="1">Belongs to the cytochrome P450 family.</text>
</comment>
<comment type="caution">
    <text evidence="4">The sequence shown here is derived from an EMBL/GenBank/DDBJ whole genome shotgun (WGS) entry which is preliminary data.</text>
</comment>
<proteinExistence type="inferred from homology"/>
<dbReference type="Gene3D" id="1.10.630.10">
    <property type="entry name" value="Cytochrome P450"/>
    <property type="match status" value="1"/>
</dbReference>
<reference evidence="4 5" key="1">
    <citation type="journal article" date="2023" name="Plants (Basel)">
        <title>Bridging the Gap: Combining Genomics and Transcriptomics Approaches to Understand Stylosanthes scabra, an Orphan Legume from the Brazilian Caatinga.</title>
        <authorList>
            <person name="Ferreira-Neto J.R.C."/>
            <person name="da Silva M.D."/>
            <person name="Binneck E."/>
            <person name="de Melo N.F."/>
            <person name="da Silva R.H."/>
            <person name="de Melo A.L.T.M."/>
            <person name="Pandolfi V."/>
            <person name="Bustamante F.O."/>
            <person name="Brasileiro-Vidal A.C."/>
            <person name="Benko-Iseppon A.M."/>
        </authorList>
    </citation>
    <scope>NUCLEOTIDE SEQUENCE [LARGE SCALE GENOMIC DNA]</scope>
    <source>
        <tissue evidence="4">Leaves</tissue>
    </source>
</reference>
<evidence type="ECO:0000313" key="5">
    <source>
        <dbReference type="Proteomes" id="UP001341840"/>
    </source>
</evidence>
<dbReference type="EMBL" id="JASCZI010272169">
    <property type="protein sequence ID" value="MED6220744.1"/>
    <property type="molecule type" value="Genomic_DNA"/>
</dbReference>
<dbReference type="Pfam" id="PF00067">
    <property type="entry name" value="p450"/>
    <property type="match status" value="1"/>
</dbReference>
<keyword evidence="5" id="KW-1185">Reference proteome</keyword>
<dbReference type="InterPro" id="IPR001128">
    <property type="entry name" value="Cyt_P450"/>
</dbReference>
<evidence type="ECO:0000313" key="4">
    <source>
        <dbReference type="EMBL" id="MED6220744.1"/>
    </source>
</evidence>
<keyword evidence="2" id="KW-0479">Metal-binding</keyword>
<sequence>MLTLPPTCSLVDLNSALKEELQRLRFFTMVSLMGKQSLNSSKGRRTHSLLTSPSTTSIPGVVSINGLEPLSMYMKFMDELITLIMEALEKEYTKLNYGMRALCIDLPGFAFHKAYKVWPFLKTCITCFCTRLLLCPLGYLIPKGWKVFVWYRAIHQDPQVYPNRRIFDPSRFDTPGKAMFLTMKRHASFISEVTLERAVLVHSIIKGLDVKAELLITENISAATKSKDETKRLPFPSIIYRLLYTNGIKKIDGDELIPIERPITAESMTKNKYLEMQQEIQQQIPQPPPQFQQEQVQHDQTLPQEFNWQELNQQFQGIQNFQEQQRQLFEDFGKQQKLYKQEFQDLRVQQHQYHQELQNQQALTNKVVQELKKLQDKHYKEFLAHKKELQKQYQRDHEEYITIANHQIEFRKRTDLK</sequence>
<dbReference type="Proteomes" id="UP001341840">
    <property type="component" value="Unassembled WGS sequence"/>
</dbReference>
<dbReference type="PANTHER" id="PTHR24286">
    <property type="entry name" value="CYTOCHROME P450 26"/>
    <property type="match status" value="1"/>
</dbReference>
<organism evidence="4 5">
    <name type="scientific">Stylosanthes scabra</name>
    <dbReference type="NCBI Taxonomy" id="79078"/>
    <lineage>
        <taxon>Eukaryota</taxon>
        <taxon>Viridiplantae</taxon>
        <taxon>Streptophyta</taxon>
        <taxon>Embryophyta</taxon>
        <taxon>Tracheophyta</taxon>
        <taxon>Spermatophyta</taxon>
        <taxon>Magnoliopsida</taxon>
        <taxon>eudicotyledons</taxon>
        <taxon>Gunneridae</taxon>
        <taxon>Pentapetalae</taxon>
        <taxon>rosids</taxon>
        <taxon>fabids</taxon>
        <taxon>Fabales</taxon>
        <taxon>Fabaceae</taxon>
        <taxon>Papilionoideae</taxon>
        <taxon>50 kb inversion clade</taxon>
        <taxon>dalbergioids sensu lato</taxon>
        <taxon>Dalbergieae</taxon>
        <taxon>Pterocarpus clade</taxon>
        <taxon>Stylosanthes</taxon>
    </lineage>
</organism>